<evidence type="ECO:0000313" key="4">
    <source>
        <dbReference type="EMBL" id="ADL07403.1"/>
    </source>
</evidence>
<dbReference type="AlphaFoldDB" id="D9S1X6"/>
<dbReference type="RefSeq" id="WP_013275450.1">
    <property type="nucleotide sequence ID" value="NC_014377.1"/>
</dbReference>
<dbReference type="Gene3D" id="6.10.250.3150">
    <property type="match status" value="1"/>
</dbReference>
<protein>
    <recommendedName>
        <fullName evidence="3">Peptidoglycan hydrolase PcsB coiled-coil domain-containing protein</fullName>
    </recommendedName>
</protein>
<name>D9S1X6_THEOJ</name>
<dbReference type="KEGG" id="toc:Toce_0631"/>
<keyword evidence="2" id="KW-0175">Coiled coil</keyword>
<proteinExistence type="predicted"/>
<evidence type="ECO:0000256" key="1">
    <source>
        <dbReference type="ARBA" id="ARBA00022729"/>
    </source>
</evidence>
<dbReference type="InterPro" id="IPR057309">
    <property type="entry name" value="PcsB_CC"/>
</dbReference>
<accession>D9S1X6</accession>
<dbReference type="STRING" id="555079.Toce_0631"/>
<gene>
    <name evidence="4" type="ordered locus">Toce_0631</name>
</gene>
<evidence type="ECO:0000259" key="3">
    <source>
        <dbReference type="Pfam" id="PF24568"/>
    </source>
</evidence>
<evidence type="ECO:0000256" key="2">
    <source>
        <dbReference type="SAM" id="Coils"/>
    </source>
</evidence>
<dbReference type="Proteomes" id="UP000000272">
    <property type="component" value="Chromosome"/>
</dbReference>
<dbReference type="HOGENOM" id="CLU_764904_0_0_9"/>
<organism evidence="4 5">
    <name type="scientific">Thermosediminibacter oceani (strain ATCC BAA-1034 / DSM 16646 / JW/IW-1228P)</name>
    <dbReference type="NCBI Taxonomy" id="555079"/>
    <lineage>
        <taxon>Bacteria</taxon>
        <taxon>Bacillati</taxon>
        <taxon>Bacillota</taxon>
        <taxon>Clostridia</taxon>
        <taxon>Thermosediminibacterales</taxon>
        <taxon>Thermosediminibacteraceae</taxon>
        <taxon>Thermosediminibacter</taxon>
    </lineage>
</organism>
<dbReference type="EMBL" id="CP002131">
    <property type="protein sequence ID" value="ADL07403.1"/>
    <property type="molecule type" value="Genomic_DNA"/>
</dbReference>
<sequence length="362" mass="41640">MIRKVFGILLTIIFLTSVFTSRFTIISAFPMYSQNETEQGIIEEILKLDSRIHALARKINELSFQNGELKKALAAKRLELNRLDGQLKERKKKLARWVVFSYKGGMGTFLAVLVGAEDLGDFLRRFDNITRVLEYYNNIISETRNLLLYKKREESYIMEKQKEIQALEEEARKALKELQEALAQKEQELIRAKNILENTVNLEKISKNWQEALPSLDYLLKNLSSLPWSSISPDSLKVNYLTLTARAEFIDKSITEKLFSGNDKLKNAYFTFSPEGITLSEKGPDGKPLYSITCRLELEENNKIKIIPIRVEFNGVLLPPEVIHDLTKGHDLSFTPPPLPYDLKITSISTEEGKLILYLKKY</sequence>
<evidence type="ECO:0000313" key="5">
    <source>
        <dbReference type="Proteomes" id="UP000000272"/>
    </source>
</evidence>
<keyword evidence="1" id="KW-0732">Signal</keyword>
<reference evidence="4 5" key="1">
    <citation type="journal article" date="2010" name="Stand. Genomic Sci.">
        <title>Complete genome sequence of Thermosediminibacter oceani type strain (JW/IW-1228P).</title>
        <authorList>
            <person name="Pitluck S."/>
            <person name="Yasawong M."/>
            <person name="Munk C."/>
            <person name="Nolan M."/>
            <person name="Lapidus A."/>
            <person name="Lucas S."/>
            <person name="Glavina Del Rio T."/>
            <person name="Tice H."/>
            <person name="Cheng J.F."/>
            <person name="Bruce D."/>
            <person name="Detter C."/>
            <person name="Tapia R."/>
            <person name="Han C."/>
            <person name="Goodwin L."/>
            <person name="Liolios K."/>
            <person name="Ivanova N."/>
            <person name="Mavromatis K."/>
            <person name="Mikhailova N."/>
            <person name="Pati A."/>
            <person name="Chen A."/>
            <person name="Palaniappan K."/>
            <person name="Land M."/>
            <person name="Hauser L."/>
            <person name="Chang Y.J."/>
            <person name="Jeffries C.D."/>
            <person name="Rohde M."/>
            <person name="Spring S."/>
            <person name="Sikorski J."/>
            <person name="Goker M."/>
            <person name="Woyke T."/>
            <person name="Bristow J."/>
            <person name="Eisen J.A."/>
            <person name="Markowitz V."/>
            <person name="Hugenholtz P."/>
            <person name="Kyrpides N.C."/>
            <person name="Klenk H.P."/>
        </authorList>
    </citation>
    <scope>NUCLEOTIDE SEQUENCE [LARGE SCALE GENOMIC DNA]</scope>
    <source>
        <strain evidence="5">ATCC BAA-1034 / DSM 16646 / JW/IW-1228P</strain>
    </source>
</reference>
<dbReference type="Pfam" id="PF24568">
    <property type="entry name" value="CC_PcsB"/>
    <property type="match status" value="1"/>
</dbReference>
<feature type="coiled-coil region" evidence="2">
    <location>
        <begin position="150"/>
        <end position="202"/>
    </location>
</feature>
<feature type="domain" description="Peptidoglycan hydrolase PcsB coiled-coil" evidence="3">
    <location>
        <begin position="83"/>
        <end position="143"/>
    </location>
</feature>
<keyword evidence="5" id="KW-1185">Reference proteome</keyword>
<dbReference type="eggNOG" id="COG3883">
    <property type="taxonomic scope" value="Bacteria"/>
</dbReference>